<evidence type="ECO:0000313" key="4">
    <source>
        <dbReference type="EMBL" id="TMI78973.1"/>
    </source>
</evidence>
<dbReference type="Proteomes" id="UP000320048">
    <property type="component" value="Unassembled WGS sequence"/>
</dbReference>
<dbReference type="Pfam" id="PF13181">
    <property type="entry name" value="TPR_8"/>
    <property type="match status" value="1"/>
</dbReference>
<dbReference type="EMBL" id="VBAO01000326">
    <property type="protein sequence ID" value="TMI78973.1"/>
    <property type="molecule type" value="Genomic_DNA"/>
</dbReference>
<dbReference type="InterPro" id="IPR011990">
    <property type="entry name" value="TPR-like_helical_dom_sf"/>
</dbReference>
<feature type="repeat" description="TPR" evidence="3">
    <location>
        <begin position="197"/>
        <end position="230"/>
    </location>
</feature>
<comment type="caution">
    <text evidence="4">The sequence shown here is derived from an EMBL/GenBank/DDBJ whole genome shotgun (WGS) entry which is preliminary data.</text>
</comment>
<dbReference type="PROSITE" id="PS50005">
    <property type="entry name" value="TPR"/>
    <property type="match status" value="7"/>
</dbReference>
<dbReference type="SMART" id="SM00028">
    <property type="entry name" value="TPR"/>
    <property type="match status" value="16"/>
</dbReference>
<dbReference type="PANTHER" id="PTHR45586:SF1">
    <property type="entry name" value="LIPOPOLYSACCHARIDE ASSEMBLY PROTEIN B"/>
    <property type="match status" value="1"/>
</dbReference>
<feature type="repeat" description="TPR" evidence="3">
    <location>
        <begin position="537"/>
        <end position="570"/>
    </location>
</feature>
<dbReference type="InterPro" id="IPR051012">
    <property type="entry name" value="CellSynth/LPSAsmb/PSIAsmb"/>
</dbReference>
<evidence type="ECO:0000256" key="3">
    <source>
        <dbReference type="PROSITE-ProRule" id="PRU00339"/>
    </source>
</evidence>
<feature type="repeat" description="TPR" evidence="3">
    <location>
        <begin position="299"/>
        <end position="332"/>
    </location>
</feature>
<dbReference type="SUPFAM" id="SSF48452">
    <property type="entry name" value="TPR-like"/>
    <property type="match status" value="4"/>
</dbReference>
<keyword evidence="1" id="KW-0677">Repeat</keyword>
<dbReference type="AlphaFoldDB" id="A0A537J671"/>
<dbReference type="PANTHER" id="PTHR45586">
    <property type="entry name" value="TPR REPEAT-CONTAINING PROTEIN PA4667"/>
    <property type="match status" value="1"/>
</dbReference>
<reference evidence="4 5" key="1">
    <citation type="journal article" date="2019" name="Nat. Microbiol.">
        <title>Mediterranean grassland soil C-N compound turnover is dependent on rainfall and depth, and is mediated by genomically divergent microorganisms.</title>
        <authorList>
            <person name="Diamond S."/>
            <person name="Andeer P.F."/>
            <person name="Li Z."/>
            <person name="Crits-Christoph A."/>
            <person name="Burstein D."/>
            <person name="Anantharaman K."/>
            <person name="Lane K.R."/>
            <person name="Thomas B.C."/>
            <person name="Pan C."/>
            <person name="Northen T.R."/>
            <person name="Banfield J.F."/>
        </authorList>
    </citation>
    <scope>NUCLEOTIDE SEQUENCE [LARGE SCALE GENOMIC DNA]</scope>
    <source>
        <strain evidence="4">NP_7</strain>
    </source>
</reference>
<accession>A0A537J671</accession>
<evidence type="ECO:0000313" key="5">
    <source>
        <dbReference type="Proteomes" id="UP000320048"/>
    </source>
</evidence>
<protein>
    <submittedName>
        <fullName evidence="4">Tetratricopeptide repeat protein</fullName>
    </submittedName>
</protein>
<dbReference type="PROSITE" id="PS51257">
    <property type="entry name" value="PROKAR_LIPOPROTEIN"/>
    <property type="match status" value="1"/>
</dbReference>
<dbReference type="PROSITE" id="PS50293">
    <property type="entry name" value="TPR_REGION"/>
    <property type="match status" value="1"/>
</dbReference>
<organism evidence="4 5">
    <name type="scientific">Candidatus Segetimicrobium genomatis</name>
    <dbReference type="NCBI Taxonomy" id="2569760"/>
    <lineage>
        <taxon>Bacteria</taxon>
        <taxon>Bacillati</taxon>
        <taxon>Candidatus Sysuimicrobiota</taxon>
        <taxon>Candidatus Sysuimicrobiia</taxon>
        <taxon>Candidatus Sysuimicrobiales</taxon>
        <taxon>Candidatus Segetimicrobiaceae</taxon>
        <taxon>Candidatus Segetimicrobium</taxon>
    </lineage>
</organism>
<feature type="repeat" description="TPR" evidence="3">
    <location>
        <begin position="401"/>
        <end position="434"/>
    </location>
</feature>
<gene>
    <name evidence="4" type="ORF">E6H04_11420</name>
</gene>
<keyword evidence="2 3" id="KW-0802">TPR repeat</keyword>
<dbReference type="Pfam" id="PF14559">
    <property type="entry name" value="TPR_19"/>
    <property type="match status" value="2"/>
</dbReference>
<feature type="non-terminal residue" evidence="4">
    <location>
        <position position="680"/>
    </location>
</feature>
<name>A0A537J671_9BACT</name>
<dbReference type="InterPro" id="IPR019734">
    <property type="entry name" value="TPR_rpt"/>
</dbReference>
<feature type="repeat" description="TPR" evidence="3">
    <location>
        <begin position="503"/>
        <end position="536"/>
    </location>
</feature>
<dbReference type="Gene3D" id="1.25.40.10">
    <property type="entry name" value="Tetratricopeptide repeat domain"/>
    <property type="match status" value="3"/>
</dbReference>
<proteinExistence type="predicted"/>
<evidence type="ECO:0000256" key="1">
    <source>
        <dbReference type="ARBA" id="ARBA00022737"/>
    </source>
</evidence>
<sequence length="680" mass="74650">MSVKWVLLLVIGLTVIAGCGRSPEAQTARHLQRGDRYFGRKQYREAVIEYRNVLEIEAGHRYALQQVGFAHYELGEMGLAFPYLLKSKELSPENLDVRLKLGAIYLLGVRPKEAQEEAAYVLDRDPKRLDALLLVAWAARTPEEVGAALRRLEAARADFEDRAKFQLALASLYLRKQDPAATEAALTEAVTREPKSVDAHLALGEFYVGKRDVAQAEREFKAAADLVPVSSLAGVRLADFYVAARKPDEAKRVLAEILEKVPAYLPARRRLAEIAFTEGKYDESETALEAILTQNPSDPDGLLLRGRVRLARRQPSEAIEDFQKVLKLDSRAAPAHYQLALAQLQAGNLQQAKSELREAIAIAPDFVEATLALGELNVKTGAPAPAIEMLETLIAKQPNEGRAYVLLGSAYLANREPGKATEVYRKFAARAPRDPRGPYFVGLALRAQGKRAAATREFESSLALAPGFAEPLAQLAASVFAEKQPKAATERIKRQIALVPTSGAFHVLLGRAYAAQEQVELAEAAYLKALELEPSLVGAYLALGQLYAAAGKYEQALEKANAALKVRPENLVALMLVGVVSLQKGDVPRAREAYEKALALKPRFVVAANNLAYIYSEYGGDQEKALQLAQMAKEVAPEEPTITDTLGWILYKRGIYQRALSLLQDSAAKLPDNPEIQYHL</sequence>
<feature type="repeat" description="TPR" evidence="3">
    <location>
        <begin position="333"/>
        <end position="366"/>
    </location>
</feature>
<feature type="repeat" description="TPR" evidence="3">
    <location>
        <begin position="571"/>
        <end position="604"/>
    </location>
</feature>
<evidence type="ECO:0000256" key="2">
    <source>
        <dbReference type="ARBA" id="ARBA00022803"/>
    </source>
</evidence>
<dbReference type="Pfam" id="PF13432">
    <property type="entry name" value="TPR_16"/>
    <property type="match status" value="2"/>
</dbReference>